<reference evidence="2" key="1">
    <citation type="submission" date="2023-07" db="EMBL/GenBank/DDBJ databases">
        <title>Novel species in the genus Lipingzhangella isolated from Sambhar Salt Lake.</title>
        <authorList>
            <person name="Jiya N."/>
            <person name="Kajale S."/>
            <person name="Sharma A."/>
        </authorList>
    </citation>
    <scope>NUCLEOTIDE SEQUENCE [LARGE SCALE GENOMIC DNA]</scope>
    <source>
        <strain evidence="2">LS1_29</strain>
    </source>
</reference>
<protein>
    <submittedName>
        <fullName evidence="1">MarR family transcriptional regulator</fullName>
    </submittedName>
</protein>
<gene>
    <name evidence="1" type="ORF">RIF23_01615</name>
</gene>
<keyword evidence="2" id="KW-1185">Reference proteome</keyword>
<dbReference type="Proteomes" id="UP001250214">
    <property type="component" value="Unassembled WGS sequence"/>
</dbReference>
<dbReference type="InterPro" id="IPR036388">
    <property type="entry name" value="WH-like_DNA-bd_sf"/>
</dbReference>
<accession>A0ABU2H107</accession>
<sequence length="138" mass="15837">MTDRPIGYWLKQLDRLIDDSFDQLLRQRSLGRREWQVMRALNERPLRPDDLDAEFTPFMASAAPDLETVVAELVARGLVRRDPTSGMLHLTERGEQVHTELWAEVRASRDRMTSGISGQEYQATIDVLARMAGNLQQN</sequence>
<dbReference type="InterPro" id="IPR036390">
    <property type="entry name" value="WH_DNA-bd_sf"/>
</dbReference>
<dbReference type="Gene3D" id="1.10.10.10">
    <property type="entry name" value="Winged helix-like DNA-binding domain superfamily/Winged helix DNA-binding domain"/>
    <property type="match status" value="1"/>
</dbReference>
<dbReference type="SUPFAM" id="SSF46785">
    <property type="entry name" value="Winged helix' DNA-binding domain"/>
    <property type="match status" value="1"/>
</dbReference>
<organism evidence="1 2">
    <name type="scientific">Lipingzhangella rawalii</name>
    <dbReference type="NCBI Taxonomy" id="2055835"/>
    <lineage>
        <taxon>Bacteria</taxon>
        <taxon>Bacillati</taxon>
        <taxon>Actinomycetota</taxon>
        <taxon>Actinomycetes</taxon>
        <taxon>Streptosporangiales</taxon>
        <taxon>Nocardiopsidaceae</taxon>
        <taxon>Lipingzhangella</taxon>
    </lineage>
</organism>
<dbReference type="RefSeq" id="WP_310910499.1">
    <property type="nucleotide sequence ID" value="NZ_JAVLVT010000001.1"/>
</dbReference>
<comment type="caution">
    <text evidence="1">The sequence shown here is derived from an EMBL/GenBank/DDBJ whole genome shotgun (WGS) entry which is preliminary data.</text>
</comment>
<evidence type="ECO:0000313" key="2">
    <source>
        <dbReference type="Proteomes" id="UP001250214"/>
    </source>
</evidence>
<proteinExistence type="predicted"/>
<evidence type="ECO:0000313" key="1">
    <source>
        <dbReference type="EMBL" id="MDS1268986.1"/>
    </source>
</evidence>
<dbReference type="EMBL" id="JAVLVT010000001">
    <property type="protein sequence ID" value="MDS1268986.1"/>
    <property type="molecule type" value="Genomic_DNA"/>
</dbReference>
<name>A0ABU2H107_9ACTN</name>